<feature type="domain" description="CheB-type methylesterase" evidence="5">
    <location>
        <begin position="15"/>
        <end position="204"/>
    </location>
</feature>
<dbReference type="Proteomes" id="UP001325680">
    <property type="component" value="Chromosome"/>
</dbReference>
<evidence type="ECO:0000256" key="2">
    <source>
        <dbReference type="ARBA" id="ARBA00039140"/>
    </source>
</evidence>
<evidence type="ECO:0000256" key="1">
    <source>
        <dbReference type="ARBA" id="ARBA00022801"/>
    </source>
</evidence>
<dbReference type="EMBL" id="CP139960">
    <property type="protein sequence ID" value="WQD38375.1"/>
    <property type="molecule type" value="Genomic_DNA"/>
</dbReference>
<accession>A0ABZ0W540</accession>
<dbReference type="PANTHER" id="PTHR42872">
    <property type="entry name" value="PROTEIN-GLUTAMATE METHYLESTERASE/PROTEIN-GLUTAMINE GLUTAMINASE"/>
    <property type="match status" value="1"/>
</dbReference>
<evidence type="ECO:0000256" key="3">
    <source>
        <dbReference type="ARBA" id="ARBA00048267"/>
    </source>
</evidence>
<comment type="catalytic activity">
    <reaction evidence="3">
        <text>[protein]-L-glutamate 5-O-methyl ester + H2O = L-glutamyl-[protein] + methanol + H(+)</text>
        <dbReference type="Rhea" id="RHEA:23236"/>
        <dbReference type="Rhea" id="RHEA-COMP:10208"/>
        <dbReference type="Rhea" id="RHEA-COMP:10311"/>
        <dbReference type="ChEBI" id="CHEBI:15377"/>
        <dbReference type="ChEBI" id="CHEBI:15378"/>
        <dbReference type="ChEBI" id="CHEBI:17790"/>
        <dbReference type="ChEBI" id="CHEBI:29973"/>
        <dbReference type="ChEBI" id="CHEBI:82795"/>
        <dbReference type="EC" id="3.1.1.61"/>
    </reaction>
</comment>
<feature type="active site" evidence="4">
    <location>
        <position position="146"/>
    </location>
</feature>
<evidence type="ECO:0000259" key="5">
    <source>
        <dbReference type="PROSITE" id="PS50122"/>
    </source>
</evidence>
<evidence type="ECO:0000256" key="4">
    <source>
        <dbReference type="PROSITE-ProRule" id="PRU00050"/>
    </source>
</evidence>
<feature type="active site" evidence="4">
    <location>
        <position position="27"/>
    </location>
</feature>
<dbReference type="InterPro" id="IPR035909">
    <property type="entry name" value="CheB_C"/>
</dbReference>
<dbReference type="PROSITE" id="PS50122">
    <property type="entry name" value="CHEB"/>
    <property type="match status" value="1"/>
</dbReference>
<evidence type="ECO:0000313" key="6">
    <source>
        <dbReference type="EMBL" id="WQD38375.1"/>
    </source>
</evidence>
<sequence>MKKRKDPGPALEPVLGEKERIIVVGGSAGGINALRAFVKGLAADFISPVFIAWHMSPDASGILPELLSTLTSLKVAHALDYEPIAPGRIYVAPPDHHLLVEQGHVRVTRGPKENRFRPAIDPLFRSAAYAYRNRVIGVIVSGALDDGVAGLWTIKNNGGISIVQDPADADIPSMPQNALREAPIDHCVPAADFPALLLKLTQQRMPARKPKMEQAPLGLEKDIAGELKGAGMKAFSLGELSPFSCPECHGVLARIKEGSVIRFRCHTGHAYSADTLLSGLTEQIEQELYSAMRGMEESILLLNHMGDHYAEDNEPAKAAFCFRKAKEAEERSQQVRNIINTQEALTRERITEALSVGENKTA</sequence>
<protein>
    <recommendedName>
        <fullName evidence="2">protein-glutamate methylesterase</fullName>
        <ecNumber evidence="2">3.1.1.61</ecNumber>
    </recommendedName>
</protein>
<dbReference type="Pfam" id="PF01339">
    <property type="entry name" value="CheB_methylest"/>
    <property type="match status" value="1"/>
</dbReference>
<dbReference type="InterPro" id="IPR011247">
    <property type="entry name" value="Chemotax_prot-Glu_Me-esterase"/>
</dbReference>
<evidence type="ECO:0000313" key="7">
    <source>
        <dbReference type="Proteomes" id="UP001325680"/>
    </source>
</evidence>
<dbReference type="CDD" id="cd16433">
    <property type="entry name" value="CheB"/>
    <property type="match status" value="1"/>
</dbReference>
<dbReference type="EC" id="3.1.1.61" evidence="2"/>
<reference evidence="6 7" key="1">
    <citation type="submission" date="2023-12" db="EMBL/GenBank/DDBJ databases">
        <title>Genome sequencing and assembly of bacterial species from a model synthetic community.</title>
        <authorList>
            <person name="Hogle S.L."/>
        </authorList>
    </citation>
    <scope>NUCLEOTIDE SEQUENCE [LARGE SCALE GENOMIC DNA]</scope>
    <source>
        <strain evidence="6 7">HAMBI_3031</strain>
    </source>
</reference>
<dbReference type="InterPro" id="IPR000673">
    <property type="entry name" value="Sig_transdc_resp-reg_Me-estase"/>
</dbReference>
<organism evidence="6 7">
    <name type="scientific">Niabella yanshanensis</name>
    <dbReference type="NCBI Taxonomy" id="577386"/>
    <lineage>
        <taxon>Bacteria</taxon>
        <taxon>Pseudomonadati</taxon>
        <taxon>Bacteroidota</taxon>
        <taxon>Chitinophagia</taxon>
        <taxon>Chitinophagales</taxon>
        <taxon>Chitinophagaceae</taxon>
        <taxon>Niabella</taxon>
    </lineage>
</organism>
<keyword evidence="1 4" id="KW-0378">Hydrolase</keyword>
<name>A0ABZ0W540_9BACT</name>
<proteinExistence type="predicted"/>
<keyword evidence="4" id="KW-0145">Chemotaxis</keyword>
<keyword evidence="7" id="KW-1185">Reference proteome</keyword>
<dbReference type="PANTHER" id="PTHR42872:SF6">
    <property type="entry name" value="PROTEIN-GLUTAMATE METHYLESTERASE_PROTEIN-GLUTAMINE GLUTAMINASE"/>
    <property type="match status" value="1"/>
</dbReference>
<gene>
    <name evidence="6" type="ORF">U0035_22125</name>
</gene>
<feature type="active site" evidence="4">
    <location>
        <position position="54"/>
    </location>
</feature>
<dbReference type="PIRSF" id="PIRSF036461">
    <property type="entry name" value="Chmtx_methlestr"/>
    <property type="match status" value="1"/>
</dbReference>
<dbReference type="SUPFAM" id="SSF52738">
    <property type="entry name" value="Methylesterase CheB, C-terminal domain"/>
    <property type="match status" value="1"/>
</dbReference>
<dbReference type="Gene3D" id="3.40.50.180">
    <property type="entry name" value="Methylesterase CheB, C-terminal domain"/>
    <property type="match status" value="1"/>
</dbReference>
<dbReference type="RefSeq" id="WP_114791136.1">
    <property type="nucleotide sequence ID" value="NZ_CP139960.1"/>
</dbReference>